<sequence>LFLSSPLSGFHVAISHPDTCHIISLRIQLHSLPLLVHSNFSSLILLPSLPLSSLLVVLSFRNCPLRPFAFQIPVRRC</sequence>
<protein>
    <submittedName>
        <fullName evidence="1">Putative ovule protein</fullName>
    </submittedName>
</protein>
<name>A0A0V0GWA1_SOLCH</name>
<dbReference type="AlphaFoldDB" id="A0A0V0GWA1"/>
<accession>A0A0V0GWA1</accession>
<proteinExistence type="predicted"/>
<organism evidence="1">
    <name type="scientific">Solanum chacoense</name>
    <name type="common">Chaco potato</name>
    <dbReference type="NCBI Taxonomy" id="4108"/>
    <lineage>
        <taxon>Eukaryota</taxon>
        <taxon>Viridiplantae</taxon>
        <taxon>Streptophyta</taxon>
        <taxon>Embryophyta</taxon>
        <taxon>Tracheophyta</taxon>
        <taxon>Spermatophyta</taxon>
        <taxon>Magnoliopsida</taxon>
        <taxon>eudicotyledons</taxon>
        <taxon>Gunneridae</taxon>
        <taxon>Pentapetalae</taxon>
        <taxon>asterids</taxon>
        <taxon>lamiids</taxon>
        <taxon>Solanales</taxon>
        <taxon>Solanaceae</taxon>
        <taxon>Solanoideae</taxon>
        <taxon>Solaneae</taxon>
        <taxon>Solanum</taxon>
    </lineage>
</organism>
<dbReference type="EMBL" id="GEDG01031271">
    <property type="protein sequence ID" value="JAP11467.1"/>
    <property type="molecule type" value="Transcribed_RNA"/>
</dbReference>
<feature type="non-terminal residue" evidence="1">
    <location>
        <position position="1"/>
    </location>
</feature>
<reference evidence="1" key="1">
    <citation type="submission" date="2015-12" db="EMBL/GenBank/DDBJ databases">
        <title>Gene expression during late stages of embryo sac development: a critical building block for successful pollen-pistil interactions.</title>
        <authorList>
            <person name="Liu Y."/>
            <person name="Joly V."/>
            <person name="Sabar M."/>
            <person name="Matton D.P."/>
        </authorList>
    </citation>
    <scope>NUCLEOTIDE SEQUENCE</scope>
</reference>
<evidence type="ECO:0000313" key="1">
    <source>
        <dbReference type="EMBL" id="JAP11467.1"/>
    </source>
</evidence>